<accession>A0A2T3YU10</accession>
<dbReference type="GO" id="GO:0020037">
    <property type="term" value="F:heme binding"/>
    <property type="evidence" value="ECO:0007669"/>
    <property type="project" value="InterPro"/>
</dbReference>
<dbReference type="Proteomes" id="UP000240493">
    <property type="component" value="Unassembled WGS sequence"/>
</dbReference>
<keyword evidence="6 10" id="KW-0560">Oxidoreductase</keyword>
<feature type="binding site" description="axial binding residue" evidence="9">
    <location>
        <position position="459"/>
    </location>
    <ligand>
        <name>heme</name>
        <dbReference type="ChEBI" id="CHEBI:30413"/>
    </ligand>
    <ligandPart>
        <name>Fe</name>
        <dbReference type="ChEBI" id="CHEBI:18248"/>
    </ligandPart>
</feature>
<evidence type="ECO:0000256" key="4">
    <source>
        <dbReference type="ARBA" id="ARBA00022617"/>
    </source>
</evidence>
<dbReference type="GO" id="GO:0005506">
    <property type="term" value="F:iron ion binding"/>
    <property type="evidence" value="ECO:0007669"/>
    <property type="project" value="InterPro"/>
</dbReference>
<dbReference type="AlphaFoldDB" id="A0A2T3YU10"/>
<reference evidence="11 12" key="1">
    <citation type="submission" date="2016-07" db="EMBL/GenBank/DDBJ databases">
        <title>Multiple horizontal gene transfer events from other fungi enriched the ability of initially mycotrophic Trichoderma (Ascomycota) to feed on dead plant biomass.</title>
        <authorList>
            <consortium name="DOE Joint Genome Institute"/>
            <person name="Aerts A."/>
            <person name="Atanasova L."/>
            <person name="Chenthamara K."/>
            <person name="Zhang J."/>
            <person name="Grujic M."/>
            <person name="Henrissat B."/>
            <person name="Kuo A."/>
            <person name="Salamov A."/>
            <person name="Lipzen A."/>
            <person name="Labutti K."/>
            <person name="Barry K."/>
            <person name="Miao Y."/>
            <person name="Rahimi M.J."/>
            <person name="Shen Q."/>
            <person name="Grigoriev I.V."/>
            <person name="Kubicek C.P."/>
            <person name="Druzhinina I.S."/>
        </authorList>
    </citation>
    <scope>NUCLEOTIDE SEQUENCE [LARGE SCALE GENOMIC DNA]</scope>
    <source>
        <strain evidence="11 12">CBS 433.97</strain>
    </source>
</reference>
<evidence type="ECO:0000256" key="1">
    <source>
        <dbReference type="ARBA" id="ARBA00001971"/>
    </source>
</evidence>
<dbReference type="InterPro" id="IPR017972">
    <property type="entry name" value="Cyt_P450_CS"/>
</dbReference>
<dbReference type="OrthoDB" id="1844152at2759"/>
<evidence type="ECO:0000313" key="12">
    <source>
        <dbReference type="Proteomes" id="UP000240493"/>
    </source>
</evidence>
<dbReference type="PANTHER" id="PTHR46206:SF6">
    <property type="entry name" value="CYTOCHROME P450 MONOOXYGENASE AN1598-RELATED"/>
    <property type="match status" value="1"/>
</dbReference>
<comment type="cofactor">
    <cofactor evidence="1 9">
        <name>heme</name>
        <dbReference type="ChEBI" id="CHEBI:30413"/>
    </cofactor>
</comment>
<evidence type="ECO:0000256" key="9">
    <source>
        <dbReference type="PIRSR" id="PIRSR602401-1"/>
    </source>
</evidence>
<gene>
    <name evidence="11" type="ORF">M441DRAFT_51693</name>
</gene>
<protein>
    <recommendedName>
        <fullName evidence="13">Cytochrome P450</fullName>
    </recommendedName>
</protein>
<evidence type="ECO:0000256" key="3">
    <source>
        <dbReference type="ARBA" id="ARBA00010617"/>
    </source>
</evidence>
<organism evidence="11 12">
    <name type="scientific">Trichoderma asperellum (strain ATCC 204424 / CBS 433.97 / NBRC 101777)</name>
    <dbReference type="NCBI Taxonomy" id="1042311"/>
    <lineage>
        <taxon>Eukaryota</taxon>
        <taxon>Fungi</taxon>
        <taxon>Dikarya</taxon>
        <taxon>Ascomycota</taxon>
        <taxon>Pezizomycotina</taxon>
        <taxon>Sordariomycetes</taxon>
        <taxon>Hypocreomycetidae</taxon>
        <taxon>Hypocreales</taxon>
        <taxon>Hypocreaceae</taxon>
        <taxon>Trichoderma</taxon>
    </lineage>
</organism>
<dbReference type="InterPro" id="IPR036396">
    <property type="entry name" value="Cyt_P450_sf"/>
</dbReference>
<keyword evidence="12" id="KW-1185">Reference proteome</keyword>
<evidence type="ECO:0000256" key="7">
    <source>
        <dbReference type="ARBA" id="ARBA00023004"/>
    </source>
</evidence>
<dbReference type="STRING" id="1042311.A0A2T3YU10"/>
<evidence type="ECO:0000313" key="11">
    <source>
        <dbReference type="EMBL" id="PTB36027.1"/>
    </source>
</evidence>
<keyword evidence="5 9" id="KW-0479">Metal-binding</keyword>
<keyword evidence="4 9" id="KW-0349">Heme</keyword>
<dbReference type="GO" id="GO:0016705">
    <property type="term" value="F:oxidoreductase activity, acting on paired donors, with incorporation or reduction of molecular oxygen"/>
    <property type="evidence" value="ECO:0007669"/>
    <property type="project" value="InterPro"/>
</dbReference>
<evidence type="ECO:0000256" key="6">
    <source>
        <dbReference type="ARBA" id="ARBA00023002"/>
    </source>
</evidence>
<evidence type="ECO:0000256" key="5">
    <source>
        <dbReference type="ARBA" id="ARBA00022723"/>
    </source>
</evidence>
<evidence type="ECO:0000256" key="10">
    <source>
        <dbReference type="RuleBase" id="RU000461"/>
    </source>
</evidence>
<dbReference type="InterPro" id="IPR002401">
    <property type="entry name" value="Cyt_P450_E_grp-I"/>
</dbReference>
<dbReference type="PRINTS" id="PR00463">
    <property type="entry name" value="EP450I"/>
</dbReference>
<dbReference type="SUPFAM" id="SSF48264">
    <property type="entry name" value="Cytochrome P450"/>
    <property type="match status" value="1"/>
</dbReference>
<dbReference type="PROSITE" id="PS00086">
    <property type="entry name" value="CYTOCHROME_P450"/>
    <property type="match status" value="1"/>
</dbReference>
<dbReference type="Pfam" id="PF00067">
    <property type="entry name" value="p450"/>
    <property type="match status" value="1"/>
</dbReference>
<comment type="similarity">
    <text evidence="3 10">Belongs to the cytochrome P450 family.</text>
</comment>
<keyword evidence="8 10" id="KW-0503">Monooxygenase</keyword>
<dbReference type="InterPro" id="IPR001128">
    <property type="entry name" value="Cyt_P450"/>
</dbReference>
<keyword evidence="7 9" id="KW-0408">Iron</keyword>
<dbReference type="EMBL" id="KZ679272">
    <property type="protein sequence ID" value="PTB36027.1"/>
    <property type="molecule type" value="Genomic_DNA"/>
</dbReference>
<evidence type="ECO:0000256" key="2">
    <source>
        <dbReference type="ARBA" id="ARBA00004167"/>
    </source>
</evidence>
<dbReference type="PANTHER" id="PTHR46206">
    <property type="entry name" value="CYTOCHROME P450"/>
    <property type="match status" value="1"/>
</dbReference>
<sequence>MDPQSNSTSFPWAAESSALSAYWTPRTGYYLTILTVLLSVWLFLRSNPESSKLCVPFYKTSKLKWIFDAESQIVKSYKQFQDQVYQIKATEGIQAIIPPKFIAEIKGLPEDVLSATEAVADALQTKYTKFSPGHNGEMLSLLVRTRLTQNLAELIPQLKSELEHYIGTEFPACDDWTPVKWQPFALRGIARLSGRAFVGPWLNREEQWLKVTIDFAIDVFMSVIKLQFFPEWFRPIAQYAVSDLRKIRKDIDIAKSLLKPLLEERIRDMEISACHEPPNDLMQWLIEALPEEEKADVDTHALLQLILAAASIHTTNNLLFECMADLADHPEIQQELREEAYQILEAENGWARKESMTKLKKLDSFMREVQRLRGNVTSFIRKVIKPIDLSDGTHLPAGTRVLAPQAGISIDEQFFHNPTELDPLRFYHMRQESAEASNRWQFTSLNDTNLNFGAGKHACPGRFFAGNEIKLILAFFLINYDIRLKKGDKRPQPMALVMTKGPNPNTEFEFRRRQLAN</sequence>
<evidence type="ECO:0008006" key="13">
    <source>
        <dbReference type="Google" id="ProtNLM"/>
    </source>
</evidence>
<evidence type="ECO:0000256" key="8">
    <source>
        <dbReference type="ARBA" id="ARBA00023033"/>
    </source>
</evidence>
<dbReference type="GO" id="GO:0016020">
    <property type="term" value="C:membrane"/>
    <property type="evidence" value="ECO:0007669"/>
    <property type="project" value="UniProtKB-SubCell"/>
</dbReference>
<dbReference type="Gene3D" id="1.10.630.10">
    <property type="entry name" value="Cytochrome P450"/>
    <property type="match status" value="1"/>
</dbReference>
<name>A0A2T3YU10_TRIA4</name>
<dbReference type="GO" id="GO:0004497">
    <property type="term" value="F:monooxygenase activity"/>
    <property type="evidence" value="ECO:0007669"/>
    <property type="project" value="UniProtKB-KW"/>
</dbReference>
<comment type="subcellular location">
    <subcellularLocation>
        <location evidence="2">Membrane</location>
        <topology evidence="2">Single-pass membrane protein</topology>
    </subcellularLocation>
</comment>
<dbReference type="CDD" id="cd11041">
    <property type="entry name" value="CYP503A1-like"/>
    <property type="match status" value="1"/>
</dbReference>
<proteinExistence type="inferred from homology"/>